<sequence length="124" mass="13461">MTRWISYRIASVVGDGAKYSGYQLLRSLSKQSRLRPSAGWFLEAYVHQWFRQGGKFEANRLPVCAIDATSKPMTPSGQSGPWSGLQIATSASPAMILKSVGQLGLKYVWPPKSGRAQAAARSSG</sequence>
<name>A0A3N4JHX7_9PEZI</name>
<organism evidence="1 2">
    <name type="scientific">Choiromyces venosus 120613-1</name>
    <dbReference type="NCBI Taxonomy" id="1336337"/>
    <lineage>
        <taxon>Eukaryota</taxon>
        <taxon>Fungi</taxon>
        <taxon>Dikarya</taxon>
        <taxon>Ascomycota</taxon>
        <taxon>Pezizomycotina</taxon>
        <taxon>Pezizomycetes</taxon>
        <taxon>Pezizales</taxon>
        <taxon>Tuberaceae</taxon>
        <taxon>Choiromyces</taxon>
    </lineage>
</organism>
<evidence type="ECO:0000313" key="1">
    <source>
        <dbReference type="EMBL" id="RPA96291.1"/>
    </source>
</evidence>
<keyword evidence="2" id="KW-1185">Reference proteome</keyword>
<reference evidence="1 2" key="1">
    <citation type="journal article" date="2018" name="Nat. Ecol. Evol.">
        <title>Pezizomycetes genomes reveal the molecular basis of ectomycorrhizal truffle lifestyle.</title>
        <authorList>
            <person name="Murat C."/>
            <person name="Payen T."/>
            <person name="Noel B."/>
            <person name="Kuo A."/>
            <person name="Morin E."/>
            <person name="Chen J."/>
            <person name="Kohler A."/>
            <person name="Krizsan K."/>
            <person name="Balestrini R."/>
            <person name="Da Silva C."/>
            <person name="Montanini B."/>
            <person name="Hainaut M."/>
            <person name="Levati E."/>
            <person name="Barry K.W."/>
            <person name="Belfiori B."/>
            <person name="Cichocki N."/>
            <person name="Clum A."/>
            <person name="Dockter R.B."/>
            <person name="Fauchery L."/>
            <person name="Guy J."/>
            <person name="Iotti M."/>
            <person name="Le Tacon F."/>
            <person name="Lindquist E.A."/>
            <person name="Lipzen A."/>
            <person name="Malagnac F."/>
            <person name="Mello A."/>
            <person name="Molinier V."/>
            <person name="Miyauchi S."/>
            <person name="Poulain J."/>
            <person name="Riccioni C."/>
            <person name="Rubini A."/>
            <person name="Sitrit Y."/>
            <person name="Splivallo R."/>
            <person name="Traeger S."/>
            <person name="Wang M."/>
            <person name="Zifcakova L."/>
            <person name="Wipf D."/>
            <person name="Zambonelli A."/>
            <person name="Paolocci F."/>
            <person name="Nowrousian M."/>
            <person name="Ottonello S."/>
            <person name="Baldrian P."/>
            <person name="Spatafora J.W."/>
            <person name="Henrissat B."/>
            <person name="Nagy L.G."/>
            <person name="Aury J.M."/>
            <person name="Wincker P."/>
            <person name="Grigoriev I.V."/>
            <person name="Bonfante P."/>
            <person name="Martin F.M."/>
        </authorList>
    </citation>
    <scope>NUCLEOTIDE SEQUENCE [LARGE SCALE GENOMIC DNA]</scope>
    <source>
        <strain evidence="1 2">120613-1</strain>
    </source>
</reference>
<dbReference type="Proteomes" id="UP000276215">
    <property type="component" value="Unassembled WGS sequence"/>
</dbReference>
<protein>
    <submittedName>
        <fullName evidence="1">Uncharacterized protein</fullName>
    </submittedName>
</protein>
<dbReference type="EMBL" id="ML120415">
    <property type="protein sequence ID" value="RPA96291.1"/>
    <property type="molecule type" value="Genomic_DNA"/>
</dbReference>
<evidence type="ECO:0000313" key="2">
    <source>
        <dbReference type="Proteomes" id="UP000276215"/>
    </source>
</evidence>
<accession>A0A3N4JHX7</accession>
<proteinExistence type="predicted"/>
<gene>
    <name evidence="1" type="ORF">L873DRAFT_1235371</name>
</gene>
<dbReference type="AlphaFoldDB" id="A0A3N4JHX7"/>